<evidence type="ECO:0000256" key="1">
    <source>
        <dbReference type="SAM" id="Phobius"/>
    </source>
</evidence>
<dbReference type="Pfam" id="PF09557">
    <property type="entry name" value="DUF2382"/>
    <property type="match status" value="1"/>
</dbReference>
<evidence type="ECO:0000313" key="4">
    <source>
        <dbReference type="EMBL" id="PZO08921.1"/>
    </source>
</evidence>
<dbReference type="Proteomes" id="UP000249354">
    <property type="component" value="Unassembled WGS sequence"/>
</dbReference>
<dbReference type="PANTHER" id="PTHR38463:SF1">
    <property type="entry name" value="STRESS RESPONSE PROTEIN YSNF"/>
    <property type="match status" value="1"/>
</dbReference>
<keyword evidence="1" id="KW-0472">Membrane</keyword>
<dbReference type="InterPro" id="IPR025889">
    <property type="entry name" value="GSP17M-like_dom"/>
</dbReference>
<protein>
    <submittedName>
        <fullName evidence="4">Uncharacterized protein</fullName>
    </submittedName>
</protein>
<reference evidence="5" key="1">
    <citation type="submission" date="2018-04" db="EMBL/GenBank/DDBJ databases">
        <authorList>
            <person name="Cornet L."/>
        </authorList>
    </citation>
    <scope>NUCLEOTIDE SEQUENCE [LARGE SCALE GENOMIC DNA]</scope>
</reference>
<dbReference type="InterPro" id="IPR052967">
    <property type="entry name" value="Stress_Response_Assoc"/>
</dbReference>
<gene>
    <name evidence="4" type="ORF">DCF25_21995</name>
</gene>
<name>A0A2W4VA15_9CYAN</name>
<evidence type="ECO:0000259" key="2">
    <source>
        <dbReference type="Pfam" id="PF09557"/>
    </source>
</evidence>
<dbReference type="Pfam" id="PF11181">
    <property type="entry name" value="YflT"/>
    <property type="match status" value="1"/>
</dbReference>
<dbReference type="PANTHER" id="PTHR38463">
    <property type="entry name" value="STRESS RESPONSE PROTEIN YSNF"/>
    <property type="match status" value="1"/>
</dbReference>
<evidence type="ECO:0000259" key="3">
    <source>
        <dbReference type="Pfam" id="PF11181"/>
    </source>
</evidence>
<sequence>MAVQTTTNQYRRVVGVFRTRVAAERAIDDLKAADVDMERVSVVAKDADQVAGVETGIDKEESGNHADDGAATGALTGGTIGGIGGLLVGLGILAIPGVGPILLAGAEATAIATTLAGGAIGAAAGGLLGALVGLGIPEDRARVYNDRVVAGHYLVMVNSNGVDVERAEAILRRHNAEEVEVYGSPGSALDNPDNIKLYQERLKVHKERVRAGEVSIGKRVETETAQVSVPVDKQSVVVERTAPTAATAVTPTADAFQSGEVANVDIYEENAKVRKEAFVREEVNIHKETQENVVSKEATVRREELDVDTDGTTEVVRR</sequence>
<dbReference type="EMBL" id="QBMC01000266">
    <property type="protein sequence ID" value="PZO08921.1"/>
    <property type="molecule type" value="Genomic_DNA"/>
</dbReference>
<proteinExistence type="predicted"/>
<feature type="transmembrane region" description="Helical" evidence="1">
    <location>
        <begin position="110"/>
        <end position="134"/>
    </location>
</feature>
<keyword evidence="1" id="KW-1133">Transmembrane helix</keyword>
<comment type="caution">
    <text evidence="4">The sequence shown here is derived from an EMBL/GenBank/DDBJ whole genome shotgun (WGS) entry which is preliminary data.</text>
</comment>
<evidence type="ECO:0000313" key="5">
    <source>
        <dbReference type="Proteomes" id="UP000249354"/>
    </source>
</evidence>
<dbReference type="NCBIfam" id="TIGR02271">
    <property type="entry name" value="YsnF/AvaK domain"/>
    <property type="match status" value="1"/>
</dbReference>
<accession>A0A2W4VA15</accession>
<keyword evidence="1" id="KW-0812">Transmembrane</keyword>
<organism evidence="4 5">
    <name type="scientific">Leptolyngbya foveolarum</name>
    <dbReference type="NCBI Taxonomy" id="47253"/>
    <lineage>
        <taxon>Bacteria</taxon>
        <taxon>Bacillati</taxon>
        <taxon>Cyanobacteriota</taxon>
        <taxon>Cyanophyceae</taxon>
        <taxon>Leptolyngbyales</taxon>
        <taxon>Leptolyngbyaceae</taxon>
        <taxon>Leptolyngbya group</taxon>
        <taxon>Leptolyngbya</taxon>
    </lineage>
</organism>
<feature type="domain" description="DUF2382" evidence="2">
    <location>
        <begin position="195"/>
        <end position="307"/>
    </location>
</feature>
<feature type="transmembrane region" description="Helical" evidence="1">
    <location>
        <begin position="83"/>
        <end position="104"/>
    </location>
</feature>
<dbReference type="AlphaFoldDB" id="A0A2W4VA15"/>
<reference evidence="4 5" key="2">
    <citation type="submission" date="2018-06" db="EMBL/GenBank/DDBJ databases">
        <title>Metagenomic assembly of (sub)arctic Cyanobacteria and their associated microbiome from non-axenic cultures.</title>
        <authorList>
            <person name="Baurain D."/>
        </authorList>
    </citation>
    <scope>NUCLEOTIDE SEQUENCE [LARGE SCALE GENOMIC DNA]</scope>
    <source>
        <strain evidence="4">ULC129bin1</strain>
    </source>
</reference>
<dbReference type="InterPro" id="IPR019060">
    <property type="entry name" value="DUF2382"/>
</dbReference>
<feature type="domain" description="General stress protein 17M-like" evidence="3">
    <location>
        <begin position="13"/>
        <end position="82"/>
    </location>
</feature>